<dbReference type="GO" id="GO:0031491">
    <property type="term" value="F:nucleosome binding"/>
    <property type="evidence" value="ECO:0007669"/>
    <property type="project" value="TreeGrafter"/>
</dbReference>
<dbReference type="InterPro" id="IPR026064">
    <property type="entry name" value="TdIF1"/>
</dbReference>
<organism evidence="7 8">
    <name type="scientific">Hermetia illucens</name>
    <name type="common">Black soldier fly</name>
    <dbReference type="NCBI Taxonomy" id="343691"/>
    <lineage>
        <taxon>Eukaryota</taxon>
        <taxon>Metazoa</taxon>
        <taxon>Ecdysozoa</taxon>
        <taxon>Arthropoda</taxon>
        <taxon>Hexapoda</taxon>
        <taxon>Insecta</taxon>
        <taxon>Pterygota</taxon>
        <taxon>Neoptera</taxon>
        <taxon>Endopterygota</taxon>
        <taxon>Diptera</taxon>
        <taxon>Brachycera</taxon>
        <taxon>Stratiomyomorpha</taxon>
        <taxon>Stratiomyidae</taxon>
        <taxon>Hermetiinae</taxon>
        <taxon>Hermetia</taxon>
    </lineage>
</organism>
<dbReference type="Pfam" id="PF18192">
    <property type="entry name" value="DNTTIP1_dimer"/>
    <property type="match status" value="1"/>
</dbReference>
<dbReference type="OrthoDB" id="5860246at2759"/>
<feature type="compositionally biased region" description="Low complexity" evidence="4">
    <location>
        <begin position="20"/>
        <end position="40"/>
    </location>
</feature>
<evidence type="ECO:0000259" key="6">
    <source>
        <dbReference type="Pfam" id="PF21229"/>
    </source>
</evidence>
<feature type="compositionally biased region" description="Low complexity" evidence="4">
    <location>
        <begin position="403"/>
        <end position="416"/>
    </location>
</feature>
<feature type="region of interest" description="Disordered" evidence="4">
    <location>
        <begin position="389"/>
        <end position="416"/>
    </location>
</feature>
<feature type="domain" description="DNTTIP1 dimerisation" evidence="5">
    <location>
        <begin position="78"/>
        <end position="144"/>
    </location>
</feature>
<dbReference type="GO" id="GO:0003677">
    <property type="term" value="F:DNA binding"/>
    <property type="evidence" value="ECO:0007669"/>
    <property type="project" value="UniProtKB-KW"/>
</dbReference>
<dbReference type="Pfam" id="PF21229">
    <property type="entry name" value="TdIF1_2nd"/>
    <property type="match status" value="1"/>
</dbReference>
<evidence type="ECO:0000256" key="1">
    <source>
        <dbReference type="ARBA" id="ARBA00004123"/>
    </source>
</evidence>
<comment type="subcellular location">
    <subcellularLocation>
        <location evidence="1">Nucleus</location>
    </subcellularLocation>
</comment>
<keyword evidence="8" id="KW-1185">Reference proteome</keyword>
<dbReference type="OMA" id="MVIQRVW"/>
<dbReference type="InParanoid" id="A0A7R8YS79"/>
<proteinExistence type="predicted"/>
<dbReference type="InterPro" id="IPR041384">
    <property type="entry name" value="DNTTIP1_dimer"/>
</dbReference>
<feature type="compositionally biased region" description="Basic and acidic residues" evidence="4">
    <location>
        <begin position="9"/>
        <end position="19"/>
    </location>
</feature>
<dbReference type="FunCoup" id="A0A7R8YS79">
    <property type="interactions" value="110"/>
</dbReference>
<dbReference type="Proteomes" id="UP000594454">
    <property type="component" value="Chromosome 2"/>
</dbReference>
<keyword evidence="2" id="KW-0238">DNA-binding</keyword>
<name>A0A7R8YS79_HERIL</name>
<evidence type="ECO:0000259" key="5">
    <source>
        <dbReference type="Pfam" id="PF18192"/>
    </source>
</evidence>
<feature type="region of interest" description="Disordered" evidence="4">
    <location>
        <begin position="1"/>
        <end position="41"/>
    </location>
</feature>
<dbReference type="GO" id="GO:0005634">
    <property type="term" value="C:nucleus"/>
    <property type="evidence" value="ECO:0007669"/>
    <property type="project" value="UniProtKB-SubCell"/>
</dbReference>
<dbReference type="AlphaFoldDB" id="A0A7R8YS79"/>
<dbReference type="EMBL" id="LR899010">
    <property type="protein sequence ID" value="CAD7083493.1"/>
    <property type="molecule type" value="Genomic_DNA"/>
</dbReference>
<dbReference type="PANTHER" id="PTHR23399">
    <property type="entry name" value="DEOXYNUCLEOTIDYLTRANSFERASE TERMINAL-INTERACTING PROTEIN 1"/>
    <property type="match status" value="1"/>
</dbReference>
<evidence type="ECO:0000313" key="8">
    <source>
        <dbReference type="Proteomes" id="UP000594454"/>
    </source>
</evidence>
<evidence type="ECO:0000313" key="7">
    <source>
        <dbReference type="EMBL" id="CAD7083493.1"/>
    </source>
</evidence>
<reference evidence="7 8" key="1">
    <citation type="submission" date="2020-11" db="EMBL/GenBank/DDBJ databases">
        <authorList>
            <person name="Wallbank WR R."/>
            <person name="Pardo Diaz C."/>
            <person name="Kozak K."/>
            <person name="Martin S."/>
            <person name="Jiggins C."/>
            <person name="Moest M."/>
            <person name="Warren A I."/>
            <person name="Generalovic N T."/>
            <person name="Byers J.R.P. K."/>
            <person name="Montejo-Kovacevich G."/>
            <person name="Yen C E."/>
        </authorList>
    </citation>
    <scope>NUCLEOTIDE SEQUENCE [LARGE SCALE GENOMIC DNA]</scope>
</reference>
<evidence type="ECO:0000256" key="3">
    <source>
        <dbReference type="ARBA" id="ARBA00023242"/>
    </source>
</evidence>
<dbReference type="PANTHER" id="PTHR23399:SF2">
    <property type="entry name" value="DEOXYNUCLEOTIDYLTRANSFERASE TERMINAL-INTERACTING PROTEIN 1"/>
    <property type="match status" value="1"/>
</dbReference>
<dbReference type="InterPro" id="IPR049121">
    <property type="entry name" value="TdIF1_C"/>
</dbReference>
<evidence type="ECO:0000256" key="2">
    <source>
        <dbReference type="ARBA" id="ARBA00023125"/>
    </source>
</evidence>
<protein>
    <recommendedName>
        <fullName evidence="9">DNTTIP1 dimerisation domain-containing protein</fullName>
    </recommendedName>
</protein>
<evidence type="ECO:0000256" key="4">
    <source>
        <dbReference type="SAM" id="MobiDB-lite"/>
    </source>
</evidence>
<evidence type="ECO:0008006" key="9">
    <source>
        <dbReference type="Google" id="ProtNLM"/>
    </source>
</evidence>
<gene>
    <name evidence="7" type="ORF">HERILL_LOCUS6450</name>
</gene>
<keyword evidence="3" id="KW-0539">Nucleus</keyword>
<sequence>MVIQRGWKHSNDNLHHSSDDSNGSSHTISSSNTNSSKGNNCLMNSITPQMADGYLAKLNQRYGLAFIGPRMSSESLMRSLELLRINVQQAFNKEIDTVVRNFMDIYFEPAFKNLQNNLGDQVCSEDVLRKMACALLENSKSQYNIRTRPNVGILRAPDSSTMRTQLTHQLISALKRPAAQVVTQTQDIVIPPKKPISQLQQRLNSVNVVTEPVQPQQQEEQQQQQQQSYQQQSRRRIFWNTSNISTETKFILDVEANQAFGLGTDGRERLASKHPELIRYLPDEEDRNWLVQEKVIPAQNKNSRFLFLVFDEVIKLSQSETYRNRDNLNLQMLHAFKVPNFIIMKMRTFFVDLNIKSRGLITNSFTVTNGVSHLRNALLQGSPLVTSVTSTNGADNGNGGGCLPTSTTTKPKSSLSSQHATLTALLNGNNEAQVVSIDGSSQLSSS</sequence>
<accession>A0A7R8YS79</accession>
<feature type="domain" description="TdIF1 C-terminal" evidence="6">
    <location>
        <begin position="247"/>
        <end position="346"/>
    </location>
</feature>